<comment type="caution">
    <text evidence="2">The sequence shown here is derived from an EMBL/GenBank/DDBJ whole genome shotgun (WGS) entry which is preliminary data.</text>
</comment>
<dbReference type="EMBL" id="BSXT01001361">
    <property type="protein sequence ID" value="GMF41668.1"/>
    <property type="molecule type" value="Genomic_DNA"/>
</dbReference>
<reference evidence="2" key="1">
    <citation type="submission" date="2023-04" db="EMBL/GenBank/DDBJ databases">
        <title>Phytophthora fragariaefolia NBRC 109709.</title>
        <authorList>
            <person name="Ichikawa N."/>
            <person name="Sato H."/>
            <person name="Tonouchi N."/>
        </authorList>
    </citation>
    <scope>NUCLEOTIDE SEQUENCE</scope>
    <source>
        <strain evidence="2">NBRC 109709</strain>
    </source>
</reference>
<evidence type="ECO:0000256" key="1">
    <source>
        <dbReference type="SAM" id="MobiDB-lite"/>
    </source>
</evidence>
<feature type="region of interest" description="Disordered" evidence="1">
    <location>
        <begin position="86"/>
        <end position="193"/>
    </location>
</feature>
<evidence type="ECO:0000313" key="2">
    <source>
        <dbReference type="EMBL" id="GMF41668.1"/>
    </source>
</evidence>
<evidence type="ECO:0000313" key="3">
    <source>
        <dbReference type="Proteomes" id="UP001165121"/>
    </source>
</evidence>
<gene>
    <name evidence="2" type="ORF">Pfra01_001330100</name>
</gene>
<sequence>MELSFCRCHPKPSALSTKLDQSTGLWAFHMLDIKRVGTYGRHMVIFTCCLYHALVTGGGGLNNAEVAEVGTADVDNTGTCTQHAHVDATEREGPPSDIEGPEVGPAETSDTNIVEIAGCGDTIQPNPCSGGHTGQMGSETRGGRDAPDRHAARGGHESSRYHDGRGICSGRSSHEGDDDTGGRGSRGGRGDRRIPSYHLEAEEQCNRNSVDDTQSGIALISKPVSSVAVVDLVTPPTL</sequence>
<accession>A0A9W6XN27</accession>
<organism evidence="2 3">
    <name type="scientific">Phytophthora fragariaefolia</name>
    <dbReference type="NCBI Taxonomy" id="1490495"/>
    <lineage>
        <taxon>Eukaryota</taxon>
        <taxon>Sar</taxon>
        <taxon>Stramenopiles</taxon>
        <taxon>Oomycota</taxon>
        <taxon>Peronosporomycetes</taxon>
        <taxon>Peronosporales</taxon>
        <taxon>Peronosporaceae</taxon>
        <taxon>Phytophthora</taxon>
    </lineage>
</organism>
<feature type="compositionally biased region" description="Basic and acidic residues" evidence="1">
    <location>
        <begin position="141"/>
        <end position="165"/>
    </location>
</feature>
<dbReference type="AlphaFoldDB" id="A0A9W6XN27"/>
<proteinExistence type="predicted"/>
<keyword evidence="3" id="KW-1185">Reference proteome</keyword>
<dbReference type="Proteomes" id="UP001165121">
    <property type="component" value="Unassembled WGS sequence"/>
</dbReference>
<protein>
    <submittedName>
        <fullName evidence="2">Unnamed protein product</fullName>
    </submittedName>
</protein>
<name>A0A9W6XN27_9STRA</name>